<dbReference type="GO" id="GO:0016887">
    <property type="term" value="F:ATP hydrolysis activity"/>
    <property type="evidence" value="ECO:0007669"/>
    <property type="project" value="InterPro"/>
</dbReference>
<keyword evidence="4 8" id="KW-0378">Hydrolase</keyword>
<dbReference type="InterPro" id="IPR036187">
    <property type="entry name" value="DNA_mismatch_repair_MutS_sf"/>
</dbReference>
<dbReference type="CDD" id="cd03280">
    <property type="entry name" value="ABC_MutS2"/>
    <property type="match status" value="1"/>
</dbReference>
<dbReference type="SMART" id="SM00533">
    <property type="entry name" value="MUTSd"/>
    <property type="match status" value="1"/>
</dbReference>
<dbReference type="PROSITE" id="PS50828">
    <property type="entry name" value="SMR"/>
    <property type="match status" value="1"/>
</dbReference>
<dbReference type="GO" id="GO:0072344">
    <property type="term" value="P:rescue of stalled ribosome"/>
    <property type="evidence" value="ECO:0007669"/>
    <property type="project" value="UniProtKB-UniRule"/>
</dbReference>
<dbReference type="EMBL" id="JAOSHN010000003">
    <property type="protein sequence ID" value="MCU7378561.1"/>
    <property type="molecule type" value="Genomic_DNA"/>
</dbReference>
<dbReference type="RefSeq" id="WP_148396330.1">
    <property type="nucleotide sequence ID" value="NZ_JAOSHN010000003.1"/>
</dbReference>
<dbReference type="Gene3D" id="1.10.1420.10">
    <property type="match status" value="2"/>
</dbReference>
<comment type="function">
    <text evidence="8">Acts as a ribosome collision sensor, splitting the ribosome into its 2 subunits. Detects stalled/collided 70S ribosomes which it binds and splits by an ATP-hydrolysis driven conformational change. Acts upstream of the ribosome quality control system (RQC), a ribosome-associated complex that mediates the extraction of incompletely synthesized nascent chains from stalled ribosomes and their subsequent degradation. Probably generates substrates for RQC.</text>
</comment>
<dbReference type="GO" id="GO:0045910">
    <property type="term" value="P:negative regulation of DNA recombination"/>
    <property type="evidence" value="ECO:0007669"/>
    <property type="project" value="InterPro"/>
</dbReference>
<evidence type="ECO:0000256" key="3">
    <source>
        <dbReference type="ARBA" id="ARBA00022741"/>
    </source>
</evidence>
<evidence type="ECO:0000313" key="12">
    <source>
        <dbReference type="Proteomes" id="UP001065549"/>
    </source>
</evidence>
<feature type="binding site" evidence="8">
    <location>
        <begin position="332"/>
        <end position="339"/>
    </location>
    <ligand>
        <name>ATP</name>
        <dbReference type="ChEBI" id="CHEBI:30616"/>
    </ligand>
</feature>
<dbReference type="Gene3D" id="3.30.1370.110">
    <property type="match status" value="1"/>
</dbReference>
<evidence type="ECO:0000256" key="4">
    <source>
        <dbReference type="ARBA" id="ARBA00022801"/>
    </source>
</evidence>
<dbReference type="InterPro" id="IPR045076">
    <property type="entry name" value="MutS"/>
</dbReference>
<feature type="domain" description="Smr" evidence="10">
    <location>
        <begin position="717"/>
        <end position="792"/>
    </location>
</feature>
<dbReference type="GO" id="GO:0043023">
    <property type="term" value="F:ribosomal large subunit binding"/>
    <property type="evidence" value="ECO:0007669"/>
    <property type="project" value="UniProtKB-UniRule"/>
</dbReference>
<dbReference type="SUPFAM" id="SSF52540">
    <property type="entry name" value="P-loop containing nucleoside triphosphate hydrolases"/>
    <property type="match status" value="1"/>
</dbReference>
<keyword evidence="7 8" id="KW-0238">DNA-binding</keyword>
<comment type="caution">
    <text evidence="11">The sequence shown here is derived from an EMBL/GenBank/DDBJ whole genome shotgun (WGS) entry which is preliminary data.</text>
</comment>
<keyword evidence="8 11" id="KW-0255">Endonuclease</keyword>
<keyword evidence="1 8" id="KW-0540">Nuclease</keyword>
<organism evidence="11 12">
    <name type="scientific">Hominibacterium faecale</name>
    <dbReference type="NCBI Taxonomy" id="2839743"/>
    <lineage>
        <taxon>Bacteria</taxon>
        <taxon>Bacillati</taxon>
        <taxon>Bacillota</taxon>
        <taxon>Clostridia</taxon>
        <taxon>Peptostreptococcales</taxon>
        <taxon>Anaerovoracaceae</taxon>
        <taxon>Hominibacterium</taxon>
    </lineage>
</organism>
<dbReference type="GO" id="GO:0006298">
    <property type="term" value="P:mismatch repair"/>
    <property type="evidence" value="ECO:0007669"/>
    <property type="project" value="InterPro"/>
</dbReference>
<dbReference type="SMART" id="SM00463">
    <property type="entry name" value="SMR"/>
    <property type="match status" value="1"/>
</dbReference>
<keyword evidence="6 8" id="KW-0694">RNA-binding</keyword>
<gene>
    <name evidence="8" type="primary">mutS2</name>
    <name evidence="8" type="synonym">rqcU</name>
    <name evidence="11" type="ORF">OBO34_09355</name>
</gene>
<dbReference type="InterPro" id="IPR027417">
    <property type="entry name" value="P-loop_NTPase"/>
</dbReference>
<keyword evidence="5 8" id="KW-0067">ATP-binding</keyword>
<comment type="subunit">
    <text evidence="8">Homodimer. Binds to stalled ribosomes, contacting rRNA.</text>
</comment>
<evidence type="ECO:0000256" key="8">
    <source>
        <dbReference type="HAMAP-Rule" id="MF_00092"/>
    </source>
</evidence>
<dbReference type="SUPFAM" id="SSF48334">
    <property type="entry name" value="DNA repair protein MutS, domain III"/>
    <property type="match status" value="1"/>
</dbReference>
<reference evidence="11" key="1">
    <citation type="submission" date="2022-09" db="EMBL/GenBank/DDBJ databases">
        <title>Culturomic study of gut microbiota in children with autism spectrum disorder.</title>
        <authorList>
            <person name="Efimov B.A."/>
            <person name="Chaplin A.V."/>
            <person name="Sokolova S.R."/>
            <person name="Pikina A.P."/>
            <person name="Korzhanova M."/>
            <person name="Belova V."/>
            <person name="Korostin D."/>
        </authorList>
    </citation>
    <scope>NUCLEOTIDE SEQUENCE</scope>
    <source>
        <strain evidence="11">ASD5510</strain>
    </source>
</reference>
<dbReference type="GO" id="GO:0140664">
    <property type="term" value="F:ATP-dependent DNA damage sensor activity"/>
    <property type="evidence" value="ECO:0007669"/>
    <property type="project" value="InterPro"/>
</dbReference>
<accession>A0A9J6QN14</accession>
<dbReference type="EC" id="3.6.4.-" evidence="8"/>
<dbReference type="EC" id="3.1.-.-" evidence="8"/>
<dbReference type="Pfam" id="PF01713">
    <property type="entry name" value="Smr"/>
    <property type="match status" value="1"/>
</dbReference>
<evidence type="ECO:0000256" key="6">
    <source>
        <dbReference type="ARBA" id="ARBA00022884"/>
    </source>
</evidence>
<dbReference type="SUPFAM" id="SSF160443">
    <property type="entry name" value="SMR domain-like"/>
    <property type="match status" value="1"/>
</dbReference>
<dbReference type="GO" id="GO:0019843">
    <property type="term" value="F:rRNA binding"/>
    <property type="evidence" value="ECO:0007669"/>
    <property type="project" value="UniProtKB-UniRule"/>
</dbReference>
<proteinExistence type="inferred from homology"/>
<evidence type="ECO:0000256" key="5">
    <source>
        <dbReference type="ARBA" id="ARBA00022840"/>
    </source>
</evidence>
<dbReference type="GO" id="GO:0005524">
    <property type="term" value="F:ATP binding"/>
    <property type="evidence" value="ECO:0007669"/>
    <property type="project" value="UniProtKB-UniRule"/>
</dbReference>
<dbReference type="Pfam" id="PF00488">
    <property type="entry name" value="MutS_V"/>
    <property type="match status" value="1"/>
</dbReference>
<evidence type="ECO:0000256" key="1">
    <source>
        <dbReference type="ARBA" id="ARBA00022722"/>
    </source>
</evidence>
<dbReference type="GO" id="GO:0004519">
    <property type="term" value="F:endonuclease activity"/>
    <property type="evidence" value="ECO:0007669"/>
    <property type="project" value="UniProtKB-UniRule"/>
</dbReference>
<keyword evidence="9" id="KW-0175">Coiled coil</keyword>
<evidence type="ECO:0000259" key="10">
    <source>
        <dbReference type="PROSITE" id="PS50828"/>
    </source>
</evidence>
<evidence type="ECO:0000256" key="7">
    <source>
        <dbReference type="ARBA" id="ARBA00023125"/>
    </source>
</evidence>
<protein>
    <recommendedName>
        <fullName evidence="8">Endonuclease MutS2</fullName>
        <ecNumber evidence="8">3.1.-.-</ecNumber>
    </recommendedName>
    <alternativeName>
        <fullName evidence="8">Ribosome-associated protein quality control-upstream factor</fullName>
        <shortName evidence="8">RQC-upstream factor</shortName>
        <shortName evidence="8">RqcU</shortName>
        <ecNumber evidence="8">3.6.4.-</ecNumber>
    </alternativeName>
</protein>
<dbReference type="PANTHER" id="PTHR48466">
    <property type="entry name" value="OS10G0509000 PROTEIN-RELATED"/>
    <property type="match status" value="1"/>
</dbReference>
<dbReference type="InterPro" id="IPR000432">
    <property type="entry name" value="DNA_mismatch_repair_MutS_C"/>
</dbReference>
<dbReference type="NCBIfam" id="TIGR01069">
    <property type="entry name" value="mutS2"/>
    <property type="match status" value="1"/>
</dbReference>
<sequence length="792" mass="87564">MKTKSINVLEYNKIIAKLEEQAGSEMAKKIISELTPSHEVPAIRDMLAETTEAVKLIVHKGPLPLGGFYDIEDSLHLARKGGSLTMKQLLQVLYNLALARRVTTFLKSDLPPLPIIESIAEVIAVHKRLEDEIDRCILSEDEMADNASPDLKNIRRSILRQNDALKARINQILNSSDNKTLLQDSIVTMRDGRYVIPVKAEHRARFPGIIHDQSATGATVFIEPQVIVNLNNELRQLELQEKAEIDRILAELSGAVSEHYHDLLNNQKLLIQLDVIMAKGKLSALQHGEEPSVSQGGELIFKEARHPLIDSKKVVPINVSIGDGYNTLVITGPNTGGKTVTLKTVGLLSMMAQTGLHIPAASGSKIPVFQEIFADIGDEQSIEQSLSTFSSHMTNIVDIVTNAGEDCLVLVDELGAGTDPTEGAALAISILESLYEKGAKTIATTHYTELKKYAISTDGVENASMEFNVETLSPTYRLAIGVPGKSNAFEISQKLGLPEAIIEKSRRLLDGGDIQFEEVISALEADRKAAEEERDEAVMLNIAMKKQKEELDKQTRRLEEQKTKILNQAKAEARRMIEEAKAVSKEVQEELRELTKIESLGQRNKKFDENRKRIKDAAGKYREKVIREVNDNPVAPEDLKLGDRVKVLSLDQKGEIVSLPDDKGELMVQVGILKAKVNLDDIMLIEGGALDINRPKKVKKNYGSMYKAKAQNVSISIDVRGKNLDDAAMDVDKYLDDATMAGLKEVTIIHGRGEGVLMKGLQDMMRGHRHVKRFRKGKFDEGGDGVTVVSLK</sequence>
<dbReference type="SMART" id="SM00534">
    <property type="entry name" value="MUTSac"/>
    <property type="match status" value="1"/>
</dbReference>
<keyword evidence="12" id="KW-1185">Reference proteome</keyword>
<feature type="coiled-coil region" evidence="9">
    <location>
        <begin position="520"/>
        <end position="597"/>
    </location>
</feature>
<dbReference type="InterPro" id="IPR046893">
    <property type="entry name" value="MSSS"/>
</dbReference>
<dbReference type="InterPro" id="IPR005747">
    <property type="entry name" value="MutS2"/>
</dbReference>
<dbReference type="PANTHER" id="PTHR48466:SF2">
    <property type="entry name" value="OS10G0509000 PROTEIN"/>
    <property type="match status" value="1"/>
</dbReference>
<name>A0A9J6QN14_9FIRM</name>
<dbReference type="Gene3D" id="3.40.50.300">
    <property type="entry name" value="P-loop containing nucleotide triphosphate hydrolases"/>
    <property type="match status" value="1"/>
</dbReference>
<evidence type="ECO:0000256" key="9">
    <source>
        <dbReference type="SAM" id="Coils"/>
    </source>
</evidence>
<comment type="function">
    <text evidence="8">Endonuclease that is involved in the suppression of homologous recombination and thus may have a key role in the control of bacterial genetic diversity.</text>
</comment>
<dbReference type="InterPro" id="IPR007696">
    <property type="entry name" value="DNA_mismatch_repair_MutS_core"/>
</dbReference>
<dbReference type="Proteomes" id="UP001065549">
    <property type="component" value="Unassembled WGS sequence"/>
</dbReference>
<comment type="similarity">
    <text evidence="8">Belongs to the DNA mismatch repair MutS family. MutS2 subfamily.</text>
</comment>
<keyword evidence="2 8" id="KW-0699">rRNA-binding</keyword>
<evidence type="ECO:0000256" key="2">
    <source>
        <dbReference type="ARBA" id="ARBA00022730"/>
    </source>
</evidence>
<dbReference type="AlphaFoldDB" id="A0A9J6QN14"/>
<dbReference type="HAMAP" id="MF_00092">
    <property type="entry name" value="MutS2"/>
    <property type="match status" value="1"/>
</dbReference>
<dbReference type="InterPro" id="IPR036063">
    <property type="entry name" value="Smr_dom_sf"/>
</dbReference>
<dbReference type="GO" id="GO:0030983">
    <property type="term" value="F:mismatched DNA binding"/>
    <property type="evidence" value="ECO:0007669"/>
    <property type="project" value="InterPro"/>
</dbReference>
<dbReference type="FunFam" id="3.40.50.300:FF:000830">
    <property type="entry name" value="Endonuclease MutS2"/>
    <property type="match status" value="1"/>
</dbReference>
<dbReference type="Pfam" id="PF20297">
    <property type="entry name" value="MSSS"/>
    <property type="match status" value="1"/>
</dbReference>
<dbReference type="InterPro" id="IPR002625">
    <property type="entry name" value="Smr_dom"/>
</dbReference>
<dbReference type="PIRSF" id="PIRSF005814">
    <property type="entry name" value="MutS_YshD"/>
    <property type="match status" value="1"/>
</dbReference>
<evidence type="ECO:0000313" key="11">
    <source>
        <dbReference type="EMBL" id="MCU7378561.1"/>
    </source>
</evidence>
<keyword evidence="3 8" id="KW-0547">Nucleotide-binding</keyword>